<evidence type="ECO:0000256" key="1">
    <source>
        <dbReference type="SAM" id="MobiDB-lite"/>
    </source>
</evidence>
<reference evidence="2" key="1">
    <citation type="submission" date="2018-05" db="EMBL/GenBank/DDBJ databases">
        <title>Draft genome of Mucuna pruriens seed.</title>
        <authorList>
            <person name="Nnadi N.E."/>
            <person name="Vos R."/>
            <person name="Hasami M.H."/>
            <person name="Devisetty U.K."/>
            <person name="Aguiy J.C."/>
        </authorList>
    </citation>
    <scope>NUCLEOTIDE SEQUENCE [LARGE SCALE GENOMIC DNA]</scope>
    <source>
        <strain evidence="2">JCA_2017</strain>
    </source>
</reference>
<dbReference type="Gene3D" id="3.30.420.10">
    <property type="entry name" value="Ribonuclease H-like superfamily/Ribonuclease H"/>
    <property type="match status" value="1"/>
</dbReference>
<evidence type="ECO:0000313" key="3">
    <source>
        <dbReference type="Proteomes" id="UP000257109"/>
    </source>
</evidence>
<dbReference type="STRING" id="157652.A0A371H0N1"/>
<accession>A0A371H0N1</accession>
<dbReference type="InterPro" id="IPR036397">
    <property type="entry name" value="RNaseH_sf"/>
</dbReference>
<dbReference type="SUPFAM" id="SSF53098">
    <property type="entry name" value="Ribonuclease H-like"/>
    <property type="match status" value="1"/>
</dbReference>
<evidence type="ECO:0008006" key="4">
    <source>
        <dbReference type="Google" id="ProtNLM"/>
    </source>
</evidence>
<organism evidence="2 3">
    <name type="scientific">Mucuna pruriens</name>
    <name type="common">Velvet bean</name>
    <name type="synonym">Dolichos pruriens</name>
    <dbReference type="NCBI Taxonomy" id="157652"/>
    <lineage>
        <taxon>Eukaryota</taxon>
        <taxon>Viridiplantae</taxon>
        <taxon>Streptophyta</taxon>
        <taxon>Embryophyta</taxon>
        <taxon>Tracheophyta</taxon>
        <taxon>Spermatophyta</taxon>
        <taxon>Magnoliopsida</taxon>
        <taxon>eudicotyledons</taxon>
        <taxon>Gunneridae</taxon>
        <taxon>Pentapetalae</taxon>
        <taxon>rosids</taxon>
        <taxon>fabids</taxon>
        <taxon>Fabales</taxon>
        <taxon>Fabaceae</taxon>
        <taxon>Papilionoideae</taxon>
        <taxon>50 kb inversion clade</taxon>
        <taxon>NPAAA clade</taxon>
        <taxon>indigoferoid/millettioid clade</taxon>
        <taxon>Phaseoleae</taxon>
        <taxon>Mucuna</taxon>
    </lineage>
</organism>
<name>A0A371H0N1_MUCPR</name>
<feature type="region of interest" description="Disordered" evidence="1">
    <location>
        <begin position="213"/>
        <end position="239"/>
    </location>
</feature>
<sequence length="239" mass="27413">MRRDVHHICERCLACRISKYKSLPHGLYTPLPIPISPWVDISMDFVLGLREEETSFFVVVDRFSKMIHFIPYHKVDDAFHVVNLLFKEVVRLHGQPRSIVSDRDSKGPYGVNLALRYSFSLLVIHKRMNKLKIVNTTNYFPLEFVYGFNPPSLLDLLSLPNISSMMNSHGLSKAQFYGVSNSFNVSDLSPCVIGTQAPNLRKKEDDMSIDMKGSMEDMETQDLKDPMTRGKLKRLSEEV</sequence>
<dbReference type="PANTHER" id="PTHR35046:SF9">
    <property type="entry name" value="RNA-DIRECTED DNA POLYMERASE"/>
    <property type="match status" value="1"/>
</dbReference>
<keyword evidence="3" id="KW-1185">Reference proteome</keyword>
<dbReference type="InterPro" id="IPR012337">
    <property type="entry name" value="RNaseH-like_sf"/>
</dbReference>
<proteinExistence type="predicted"/>
<dbReference type="PANTHER" id="PTHR35046">
    <property type="entry name" value="ZINC KNUCKLE (CCHC-TYPE) FAMILY PROTEIN"/>
    <property type="match status" value="1"/>
</dbReference>
<feature type="compositionally biased region" description="Basic and acidic residues" evidence="1">
    <location>
        <begin position="221"/>
        <end position="239"/>
    </location>
</feature>
<feature type="non-terminal residue" evidence="2">
    <location>
        <position position="1"/>
    </location>
</feature>
<protein>
    <recommendedName>
        <fullName evidence="4">Integrase catalytic domain-containing protein</fullName>
    </recommendedName>
</protein>
<comment type="caution">
    <text evidence="2">The sequence shown here is derived from an EMBL/GenBank/DDBJ whole genome shotgun (WGS) entry which is preliminary data.</text>
</comment>
<dbReference type="EMBL" id="QJKJ01003904">
    <property type="protein sequence ID" value="RDX96357.1"/>
    <property type="molecule type" value="Genomic_DNA"/>
</dbReference>
<dbReference type="GO" id="GO:0003676">
    <property type="term" value="F:nucleic acid binding"/>
    <property type="evidence" value="ECO:0007669"/>
    <property type="project" value="InterPro"/>
</dbReference>
<dbReference type="Proteomes" id="UP000257109">
    <property type="component" value="Unassembled WGS sequence"/>
</dbReference>
<gene>
    <name evidence="2" type="ORF">CR513_20988</name>
</gene>
<evidence type="ECO:0000313" key="2">
    <source>
        <dbReference type="EMBL" id="RDX96357.1"/>
    </source>
</evidence>
<dbReference type="AlphaFoldDB" id="A0A371H0N1"/>